<sequence>MASLPFFLCALLTFSSISFHGISAVNFEVINLNPQHAGAIKFEKIIGGVPFTKKLMAQINQYIWSNILKQNTAADQKPHTTVTLFIKDFIGGEAITWGDNYKYINVSAVYLRDYNGPMELKWEFISLLHHEMTHVFQWNGEGKTPIPLVEGIADYTILKANYFPPGFMKPGAGDKWDQGYDYTARFLEYCDGLVPDFVAKLNKMMRKTYDVSFFKNITGKPVEKLWADYKAKYAKKAVEEIQGPIEKSNLVIKELVKENDEEKERLNGVIAGLLAKKEKDKVDKDVMLNRMSQIEAMLTAMVQR</sequence>
<dbReference type="Proteomes" id="UP000215914">
    <property type="component" value="Chromosome 9"/>
</dbReference>
<keyword evidence="3" id="KW-1185">Reference proteome</keyword>
<feature type="chain" id="PRO_5013259199" description="Plant basic secretory protein (BSP) family protein" evidence="1">
    <location>
        <begin position="25"/>
        <end position="304"/>
    </location>
</feature>
<dbReference type="PANTHER" id="PTHR33321:SF15">
    <property type="entry name" value="PLANT BASIC SECRETORY PROTEIN (BSP) FAMILY PROTEIN"/>
    <property type="match status" value="1"/>
</dbReference>
<dbReference type="AlphaFoldDB" id="A0A251TS73"/>
<keyword evidence="1" id="KW-0732">Signal</keyword>
<dbReference type="PANTHER" id="PTHR33321">
    <property type="match status" value="1"/>
</dbReference>
<gene>
    <name evidence="2" type="ORF">HannXRQ_Chr09g0244171</name>
</gene>
<dbReference type="Pfam" id="PF04450">
    <property type="entry name" value="BSP"/>
    <property type="match status" value="1"/>
</dbReference>
<organism evidence="2 3">
    <name type="scientific">Helianthus annuus</name>
    <name type="common">Common sunflower</name>
    <dbReference type="NCBI Taxonomy" id="4232"/>
    <lineage>
        <taxon>Eukaryota</taxon>
        <taxon>Viridiplantae</taxon>
        <taxon>Streptophyta</taxon>
        <taxon>Embryophyta</taxon>
        <taxon>Tracheophyta</taxon>
        <taxon>Spermatophyta</taxon>
        <taxon>Magnoliopsida</taxon>
        <taxon>eudicotyledons</taxon>
        <taxon>Gunneridae</taxon>
        <taxon>Pentapetalae</taxon>
        <taxon>asterids</taxon>
        <taxon>campanulids</taxon>
        <taxon>Asterales</taxon>
        <taxon>Asteraceae</taxon>
        <taxon>Asteroideae</taxon>
        <taxon>Heliantheae alliance</taxon>
        <taxon>Heliantheae</taxon>
        <taxon>Helianthus</taxon>
    </lineage>
</organism>
<evidence type="ECO:0000256" key="1">
    <source>
        <dbReference type="SAM" id="SignalP"/>
    </source>
</evidence>
<evidence type="ECO:0000313" key="2">
    <source>
        <dbReference type="EMBL" id="OTG13968.1"/>
    </source>
</evidence>
<evidence type="ECO:0000313" key="3">
    <source>
        <dbReference type="Proteomes" id="UP000215914"/>
    </source>
</evidence>
<accession>A0A251TS73</accession>
<evidence type="ECO:0008006" key="4">
    <source>
        <dbReference type="Google" id="ProtNLM"/>
    </source>
</evidence>
<dbReference type="InParanoid" id="A0A251TS73"/>
<reference evidence="3" key="1">
    <citation type="journal article" date="2017" name="Nature">
        <title>The sunflower genome provides insights into oil metabolism, flowering and Asterid evolution.</title>
        <authorList>
            <person name="Badouin H."/>
            <person name="Gouzy J."/>
            <person name="Grassa C.J."/>
            <person name="Murat F."/>
            <person name="Staton S.E."/>
            <person name="Cottret L."/>
            <person name="Lelandais-Briere C."/>
            <person name="Owens G.L."/>
            <person name="Carrere S."/>
            <person name="Mayjonade B."/>
            <person name="Legrand L."/>
            <person name="Gill N."/>
            <person name="Kane N.C."/>
            <person name="Bowers J.E."/>
            <person name="Hubner S."/>
            <person name="Bellec A."/>
            <person name="Berard A."/>
            <person name="Berges H."/>
            <person name="Blanchet N."/>
            <person name="Boniface M.C."/>
            <person name="Brunel D."/>
            <person name="Catrice O."/>
            <person name="Chaidir N."/>
            <person name="Claudel C."/>
            <person name="Donnadieu C."/>
            <person name="Faraut T."/>
            <person name="Fievet G."/>
            <person name="Helmstetter N."/>
            <person name="King M."/>
            <person name="Knapp S.J."/>
            <person name="Lai Z."/>
            <person name="Le Paslier M.C."/>
            <person name="Lippi Y."/>
            <person name="Lorenzon L."/>
            <person name="Mandel J.R."/>
            <person name="Marage G."/>
            <person name="Marchand G."/>
            <person name="Marquand E."/>
            <person name="Bret-Mestries E."/>
            <person name="Morien E."/>
            <person name="Nambeesan S."/>
            <person name="Nguyen T."/>
            <person name="Pegot-Espagnet P."/>
            <person name="Pouilly N."/>
            <person name="Raftis F."/>
            <person name="Sallet E."/>
            <person name="Schiex T."/>
            <person name="Thomas J."/>
            <person name="Vandecasteele C."/>
            <person name="Vares D."/>
            <person name="Vear F."/>
            <person name="Vautrin S."/>
            <person name="Crespi M."/>
            <person name="Mangin B."/>
            <person name="Burke J.M."/>
            <person name="Salse J."/>
            <person name="Munos S."/>
            <person name="Vincourt P."/>
            <person name="Rieseberg L.H."/>
            <person name="Langlade N.B."/>
        </authorList>
    </citation>
    <scope>NUCLEOTIDE SEQUENCE [LARGE SCALE GENOMIC DNA]</scope>
    <source>
        <strain evidence="3">cv. SF193</strain>
    </source>
</reference>
<proteinExistence type="predicted"/>
<dbReference type="EMBL" id="CM007898">
    <property type="protein sequence ID" value="OTG13968.1"/>
    <property type="molecule type" value="Genomic_DNA"/>
</dbReference>
<feature type="signal peptide" evidence="1">
    <location>
        <begin position="1"/>
        <end position="24"/>
    </location>
</feature>
<name>A0A251TS73_HELAN</name>
<dbReference type="InterPro" id="IPR007541">
    <property type="entry name" value="Uncharacterised_BSP"/>
</dbReference>
<protein>
    <recommendedName>
        <fullName evidence="4">Plant basic secretory protein (BSP) family protein</fullName>
    </recommendedName>
</protein>